<feature type="chain" id="PRO_5034752340" evidence="1">
    <location>
        <begin position="23"/>
        <end position="128"/>
    </location>
</feature>
<dbReference type="PANTHER" id="PTHR15044:SF0">
    <property type="entry name" value="PRO-FMRFAMIDE-RELATED NEUROPEPTIDE FF"/>
    <property type="match status" value="1"/>
</dbReference>
<dbReference type="AlphaFoldDB" id="A0A8C5FUC9"/>
<dbReference type="GeneTree" id="ENSGT00390000015021"/>
<sequence>MDATAALTLLALVLAAAGVNHAVQEQGAVETNGILPDSMEENMADRLLGMLNDDIDNRVDDRMLMSALRSLLLGSQRDTRNSVLHQPQRFGRGSRGQLVSEERIQSRDWQGAPSQIWSMAVPQRFGKK</sequence>
<dbReference type="Ensembl" id="ENSGMOT00000048566.1">
    <property type="protein sequence ID" value="ENSGMOP00000061880.1"/>
    <property type="gene ID" value="ENSGMOG00000031105.1"/>
</dbReference>
<name>A0A8C5FUC9_GADMO</name>
<reference evidence="2" key="2">
    <citation type="submission" date="2025-09" db="UniProtKB">
        <authorList>
            <consortium name="Ensembl"/>
        </authorList>
    </citation>
    <scope>IDENTIFICATION</scope>
</reference>
<dbReference type="OrthoDB" id="8878267at2759"/>
<keyword evidence="3" id="KW-1185">Reference proteome</keyword>
<proteinExistence type="predicted"/>
<dbReference type="GO" id="GO:0005184">
    <property type="term" value="F:neuropeptide hormone activity"/>
    <property type="evidence" value="ECO:0007669"/>
    <property type="project" value="InterPro"/>
</dbReference>
<accession>A0A8C5FUC9</accession>
<reference evidence="2" key="1">
    <citation type="submission" date="2025-08" db="UniProtKB">
        <authorList>
            <consortium name="Ensembl"/>
        </authorList>
    </citation>
    <scope>IDENTIFICATION</scope>
</reference>
<dbReference type="OMA" id="IQPRDWE"/>
<dbReference type="InterPro" id="IPR008065">
    <property type="entry name" value="NPFF"/>
</dbReference>
<evidence type="ECO:0000313" key="2">
    <source>
        <dbReference type="Ensembl" id="ENSGMOP00000061880.1"/>
    </source>
</evidence>
<dbReference type="Pfam" id="PF15085">
    <property type="entry name" value="NPFF"/>
    <property type="match status" value="1"/>
</dbReference>
<organism evidence="2 3">
    <name type="scientific">Gadus morhua</name>
    <name type="common">Atlantic cod</name>
    <dbReference type="NCBI Taxonomy" id="8049"/>
    <lineage>
        <taxon>Eukaryota</taxon>
        <taxon>Metazoa</taxon>
        <taxon>Chordata</taxon>
        <taxon>Craniata</taxon>
        <taxon>Vertebrata</taxon>
        <taxon>Euteleostomi</taxon>
        <taxon>Actinopterygii</taxon>
        <taxon>Neopterygii</taxon>
        <taxon>Teleostei</taxon>
        <taxon>Neoteleostei</taxon>
        <taxon>Acanthomorphata</taxon>
        <taxon>Zeiogadaria</taxon>
        <taxon>Gadariae</taxon>
        <taxon>Gadiformes</taxon>
        <taxon>Gadoidei</taxon>
        <taxon>Gadidae</taxon>
        <taxon>Gadus</taxon>
    </lineage>
</organism>
<dbReference type="Proteomes" id="UP000694546">
    <property type="component" value="Chromosome 13"/>
</dbReference>
<dbReference type="PANTHER" id="PTHR15044">
    <property type="entry name" value="NEUROPEPTIDE FF"/>
    <property type="match status" value="1"/>
</dbReference>
<feature type="signal peptide" evidence="1">
    <location>
        <begin position="1"/>
        <end position="22"/>
    </location>
</feature>
<dbReference type="PRINTS" id="PR01682">
    <property type="entry name" value="FMRFAMIDEPEP"/>
</dbReference>
<protein>
    <submittedName>
        <fullName evidence="2">Uncharacterized protein</fullName>
    </submittedName>
</protein>
<evidence type="ECO:0000313" key="3">
    <source>
        <dbReference type="Proteomes" id="UP000694546"/>
    </source>
</evidence>
<evidence type="ECO:0000256" key="1">
    <source>
        <dbReference type="SAM" id="SignalP"/>
    </source>
</evidence>
<gene>
    <name evidence="2" type="primary">npffl</name>
</gene>
<keyword evidence="1" id="KW-0732">Signal</keyword>